<feature type="non-terminal residue" evidence="1">
    <location>
        <position position="1"/>
    </location>
</feature>
<dbReference type="AlphaFoldDB" id="A0A382J0H9"/>
<accession>A0A382J0H9</accession>
<dbReference type="EMBL" id="UINC01071005">
    <property type="protein sequence ID" value="SVC05594.1"/>
    <property type="molecule type" value="Genomic_DNA"/>
</dbReference>
<gene>
    <name evidence="1" type="ORF">METZ01_LOCUS258448</name>
</gene>
<sequence>AQKALFDMAKLLEAYGLAVIDDNQVRIGEWSLGFCKSGLPSTNQISMVSGEGAGIVNTDDGPWPLLLLLAFKRQLPPLCSLTVASPEGIEVSDQLKLEKDVLRLLGSDLERVRPIAEALDLMPAKIDLNQSSPDSQNYYF</sequence>
<name>A0A382J0H9_9ZZZZ</name>
<proteinExistence type="predicted"/>
<evidence type="ECO:0000313" key="1">
    <source>
        <dbReference type="EMBL" id="SVC05594.1"/>
    </source>
</evidence>
<reference evidence="1" key="1">
    <citation type="submission" date="2018-05" db="EMBL/GenBank/DDBJ databases">
        <authorList>
            <person name="Lanie J.A."/>
            <person name="Ng W.-L."/>
            <person name="Kazmierczak K.M."/>
            <person name="Andrzejewski T.M."/>
            <person name="Davidsen T.M."/>
            <person name="Wayne K.J."/>
            <person name="Tettelin H."/>
            <person name="Glass J.I."/>
            <person name="Rusch D."/>
            <person name="Podicherti R."/>
            <person name="Tsui H.-C.T."/>
            <person name="Winkler M.E."/>
        </authorList>
    </citation>
    <scope>NUCLEOTIDE SEQUENCE</scope>
</reference>
<protein>
    <submittedName>
        <fullName evidence="1">Uncharacterized protein</fullName>
    </submittedName>
</protein>
<organism evidence="1">
    <name type="scientific">marine metagenome</name>
    <dbReference type="NCBI Taxonomy" id="408172"/>
    <lineage>
        <taxon>unclassified sequences</taxon>
        <taxon>metagenomes</taxon>
        <taxon>ecological metagenomes</taxon>
    </lineage>
</organism>